<dbReference type="Proteomes" id="UP001501310">
    <property type="component" value="Unassembled WGS sequence"/>
</dbReference>
<gene>
    <name evidence="1" type="ORF">GCM10022211_21260</name>
</gene>
<sequence>MSQRFSPDQSGTSSWRGTKWTKCNPRQILFSAAATLLLASCSNSAEQAADPPAAAADQAADAVAGNWAAGRDRLCLANGRGGLITYAAQGGSNCMIRGSAVRSQGGFQLKPDGEEACTIDIRTDKSAVVLGQSNAACAYYCGPNASFADRRMEPTSLPPATDLAGDPLC</sequence>
<name>A0ABP7S716_9SPHN</name>
<evidence type="ECO:0008006" key="3">
    <source>
        <dbReference type="Google" id="ProtNLM"/>
    </source>
</evidence>
<protein>
    <recommendedName>
        <fullName evidence="3">Lipoprotein</fullName>
    </recommendedName>
</protein>
<dbReference type="EMBL" id="BAAAZD010000002">
    <property type="protein sequence ID" value="GAA4007639.1"/>
    <property type="molecule type" value="Genomic_DNA"/>
</dbReference>
<evidence type="ECO:0000313" key="2">
    <source>
        <dbReference type="Proteomes" id="UP001501310"/>
    </source>
</evidence>
<evidence type="ECO:0000313" key="1">
    <source>
        <dbReference type="EMBL" id="GAA4007639.1"/>
    </source>
</evidence>
<comment type="caution">
    <text evidence="1">The sequence shown here is derived from an EMBL/GenBank/DDBJ whole genome shotgun (WGS) entry which is preliminary data.</text>
</comment>
<dbReference type="RefSeq" id="WP_344710248.1">
    <property type="nucleotide sequence ID" value="NZ_BAAAZD010000002.1"/>
</dbReference>
<proteinExistence type="predicted"/>
<organism evidence="1 2">
    <name type="scientific">Sphingomonas humi</name>
    <dbReference type="NCBI Taxonomy" id="335630"/>
    <lineage>
        <taxon>Bacteria</taxon>
        <taxon>Pseudomonadati</taxon>
        <taxon>Pseudomonadota</taxon>
        <taxon>Alphaproteobacteria</taxon>
        <taxon>Sphingomonadales</taxon>
        <taxon>Sphingomonadaceae</taxon>
        <taxon>Sphingomonas</taxon>
    </lineage>
</organism>
<keyword evidence="2" id="KW-1185">Reference proteome</keyword>
<accession>A0ABP7S716</accession>
<reference evidence="2" key="1">
    <citation type="journal article" date="2019" name="Int. J. Syst. Evol. Microbiol.">
        <title>The Global Catalogue of Microorganisms (GCM) 10K type strain sequencing project: providing services to taxonomists for standard genome sequencing and annotation.</title>
        <authorList>
            <consortium name="The Broad Institute Genomics Platform"/>
            <consortium name="The Broad Institute Genome Sequencing Center for Infectious Disease"/>
            <person name="Wu L."/>
            <person name="Ma J."/>
        </authorList>
    </citation>
    <scope>NUCLEOTIDE SEQUENCE [LARGE SCALE GENOMIC DNA]</scope>
    <source>
        <strain evidence="2">JCM 16603</strain>
    </source>
</reference>